<comment type="function">
    <text evidence="1">Mitochondrial membrane ATP synthase (F(1)F(0) ATP synthase or Complex V) produces ATP from ADP in the presence of a proton gradient across the membrane which is generated by electron transport complexes of the respiratory chain. F-type ATPases consist of two structural domains, F(1) - containing the extramembraneous catalytic core and F(0) - containing the membrane proton channel, linked together by a central stalk and a peripheral stalk. During catalysis, ATP synthesis in the catalytic domain of F(1) is coupled via a rotary mechanism of the central stalk subunits to proton translocation. Key component of the proton channel; it may play a direct role in the translocation of protons across the membrane.</text>
</comment>
<name>A0A3S8V141_9HYME</name>
<evidence type="ECO:0000256" key="3">
    <source>
        <dbReference type="ARBA" id="ARBA00006810"/>
    </source>
</evidence>
<dbReference type="AlphaFoldDB" id="A0A3S8V141"/>
<dbReference type="EMBL" id="MG923509">
    <property type="protein sequence ID" value="AZL93416.1"/>
    <property type="molecule type" value="Genomic_DNA"/>
</dbReference>
<evidence type="ECO:0000256" key="4">
    <source>
        <dbReference type="ARBA" id="ARBA00011648"/>
    </source>
</evidence>
<dbReference type="NCBIfam" id="TIGR01131">
    <property type="entry name" value="ATP_synt_6_or_A"/>
    <property type="match status" value="1"/>
</dbReference>
<keyword evidence="7 14" id="KW-0812">Transmembrane</keyword>
<evidence type="ECO:0000256" key="9">
    <source>
        <dbReference type="ARBA" id="ARBA00022989"/>
    </source>
</evidence>
<keyword evidence="11 14" id="KW-0472">Membrane</keyword>
<comment type="subcellular location">
    <subcellularLocation>
        <location evidence="2">Membrane</location>
        <topology evidence="2">Multi-pass membrane protein</topology>
    </subcellularLocation>
    <subcellularLocation>
        <location evidence="13">Mitochondrion inner membrane</location>
        <topology evidence="13">Multi-pass membrane protein</topology>
    </subcellularLocation>
</comment>
<keyword evidence="8" id="KW-0375">Hydrogen ion transport</keyword>
<evidence type="ECO:0000256" key="11">
    <source>
        <dbReference type="ARBA" id="ARBA00023136"/>
    </source>
</evidence>
<dbReference type="GO" id="GO:0045259">
    <property type="term" value="C:proton-transporting ATP synthase complex"/>
    <property type="evidence" value="ECO:0007669"/>
    <property type="project" value="UniProtKB-KW"/>
</dbReference>
<dbReference type="InterPro" id="IPR035908">
    <property type="entry name" value="F0_ATP_A_sf"/>
</dbReference>
<evidence type="ECO:0000256" key="2">
    <source>
        <dbReference type="ARBA" id="ARBA00004141"/>
    </source>
</evidence>
<feature type="transmembrane region" description="Helical" evidence="14">
    <location>
        <begin position="72"/>
        <end position="89"/>
    </location>
</feature>
<dbReference type="PROSITE" id="PS00449">
    <property type="entry name" value="ATPASE_A"/>
    <property type="match status" value="1"/>
</dbReference>
<sequence length="219" mass="25448">MMNLFSIFDPSINMYISMNWLMMLLPMMFLISSFWLYTSRWNMLIQMMLMYLNTELSVILKKKIYKMNFMSIFIMITLINFISLNSYVFTGSSHMSMNLALSLPMWLNFMLMGWIFNYKHMLAHQVPNGTPPILMPFMVIIEMISNIIRPGTLSVRLTANMIAGHLILTLISMNGNKMMIITSISLIIPLILLSLLEMAVAIIQSYVFMMLLSLYSQEI</sequence>
<geneLocation type="mitochondrion" evidence="15"/>
<dbReference type="InterPro" id="IPR045083">
    <property type="entry name" value="ATP_synth_F0_asu_bact/mt"/>
</dbReference>
<dbReference type="InterPro" id="IPR023011">
    <property type="entry name" value="ATP_synth_F0_asu_AS"/>
</dbReference>
<dbReference type="InterPro" id="IPR000568">
    <property type="entry name" value="ATP_synth_F0_asu"/>
</dbReference>
<keyword evidence="15" id="KW-0496">Mitochondrion</keyword>
<protein>
    <recommendedName>
        <fullName evidence="13">ATP synthase subunit a</fullName>
    </recommendedName>
</protein>
<keyword evidence="9 14" id="KW-1133">Transmembrane helix</keyword>
<evidence type="ECO:0000256" key="13">
    <source>
        <dbReference type="RuleBase" id="RU004450"/>
    </source>
</evidence>
<dbReference type="GO" id="GO:0005743">
    <property type="term" value="C:mitochondrial inner membrane"/>
    <property type="evidence" value="ECO:0007669"/>
    <property type="project" value="UniProtKB-SubCell"/>
</dbReference>
<dbReference type="Gene3D" id="1.20.120.220">
    <property type="entry name" value="ATP synthase, F0 complex, subunit A"/>
    <property type="match status" value="1"/>
</dbReference>
<accession>A0A3S8V141</accession>
<evidence type="ECO:0000256" key="12">
    <source>
        <dbReference type="ARBA" id="ARBA00023310"/>
    </source>
</evidence>
<gene>
    <name evidence="15" type="primary">atp6</name>
</gene>
<reference evidence="15" key="1">
    <citation type="journal article" date="2018" name="Mol. Phylogenet. Evol.">
        <title>Mitochondrial phylogenomics of the Hymenoptera.</title>
        <authorList>
            <person name="Tang P."/>
            <person name="Zhu J.C."/>
            <person name="Zheng B.Y."/>
            <person name="Wei S.J."/>
            <person name="Sharkey M."/>
            <person name="Chen X.X."/>
            <person name="Vogler A.P."/>
        </authorList>
    </citation>
    <scope>NUCLEOTIDE SEQUENCE</scope>
</reference>
<evidence type="ECO:0000256" key="7">
    <source>
        <dbReference type="ARBA" id="ARBA00022692"/>
    </source>
</evidence>
<dbReference type="GO" id="GO:0046933">
    <property type="term" value="F:proton-transporting ATP synthase activity, rotational mechanism"/>
    <property type="evidence" value="ECO:0007669"/>
    <property type="project" value="TreeGrafter"/>
</dbReference>
<evidence type="ECO:0000256" key="8">
    <source>
        <dbReference type="ARBA" id="ARBA00022781"/>
    </source>
</evidence>
<feature type="transmembrane region" description="Helical" evidence="14">
    <location>
        <begin position="12"/>
        <end position="37"/>
    </location>
</feature>
<keyword evidence="10" id="KW-0406">Ion transport</keyword>
<comment type="similarity">
    <text evidence="3">Belongs to the ATPase A chain family.</text>
</comment>
<comment type="subunit">
    <text evidence="4">F-type ATPases have 2 components, CF(1) - the catalytic core - and CF(0) - the membrane proton channel. CF(1) has five subunits: alpha(3), beta(3), gamma(1), delta(1), epsilon(1). CF(0) has three main subunits: a, b and c.</text>
</comment>
<dbReference type="SUPFAM" id="SSF81336">
    <property type="entry name" value="F1F0 ATP synthase subunit A"/>
    <property type="match status" value="1"/>
</dbReference>
<dbReference type="PANTHER" id="PTHR11410:SF0">
    <property type="entry name" value="ATP SYNTHASE SUBUNIT A"/>
    <property type="match status" value="1"/>
</dbReference>
<dbReference type="Pfam" id="PF00119">
    <property type="entry name" value="ATP-synt_A"/>
    <property type="match status" value="1"/>
</dbReference>
<feature type="transmembrane region" description="Helical" evidence="14">
    <location>
        <begin position="186"/>
        <end position="215"/>
    </location>
</feature>
<keyword evidence="12" id="KW-0066">ATP synthesis</keyword>
<keyword evidence="5" id="KW-0813">Transport</keyword>
<proteinExistence type="inferred from homology"/>
<evidence type="ECO:0000256" key="1">
    <source>
        <dbReference type="ARBA" id="ARBA00002070"/>
    </source>
</evidence>
<dbReference type="PRINTS" id="PR00123">
    <property type="entry name" value="ATPASEA"/>
</dbReference>
<evidence type="ECO:0000256" key="6">
    <source>
        <dbReference type="ARBA" id="ARBA00022547"/>
    </source>
</evidence>
<feature type="transmembrane region" description="Helical" evidence="14">
    <location>
        <begin position="95"/>
        <end position="117"/>
    </location>
</feature>
<dbReference type="PANTHER" id="PTHR11410">
    <property type="entry name" value="ATP SYNTHASE SUBUNIT A"/>
    <property type="match status" value="1"/>
</dbReference>
<evidence type="ECO:0000256" key="14">
    <source>
        <dbReference type="SAM" id="Phobius"/>
    </source>
</evidence>
<keyword evidence="6" id="KW-0138">CF(0)</keyword>
<organism evidence="15">
    <name type="scientific">Scelio sp. ZJUH_2016028</name>
    <dbReference type="NCBI Taxonomy" id="2496283"/>
    <lineage>
        <taxon>Eukaryota</taxon>
        <taxon>Metazoa</taxon>
        <taxon>Ecdysozoa</taxon>
        <taxon>Arthropoda</taxon>
        <taxon>Hexapoda</taxon>
        <taxon>Insecta</taxon>
        <taxon>Pterygota</taxon>
        <taxon>Neoptera</taxon>
        <taxon>Endopterygota</taxon>
        <taxon>Hymenoptera</taxon>
        <taxon>Apocrita</taxon>
        <taxon>Proctotrupomorpha</taxon>
        <taxon>Platygastroidea</taxon>
        <taxon>Scelionidae</taxon>
        <taxon>Scelioninae</taxon>
        <taxon>Scelio</taxon>
    </lineage>
</organism>
<evidence type="ECO:0000256" key="10">
    <source>
        <dbReference type="ARBA" id="ARBA00023065"/>
    </source>
</evidence>
<evidence type="ECO:0000313" key="15">
    <source>
        <dbReference type="EMBL" id="AZL93416.1"/>
    </source>
</evidence>
<dbReference type="CDD" id="cd00310">
    <property type="entry name" value="ATP-synt_Fo_a_6"/>
    <property type="match status" value="1"/>
</dbReference>
<evidence type="ECO:0000256" key="5">
    <source>
        <dbReference type="ARBA" id="ARBA00022448"/>
    </source>
</evidence>